<dbReference type="PIRSF" id="PIRSF032178">
    <property type="entry name" value="UCP032178"/>
    <property type="match status" value="1"/>
</dbReference>
<accession>A0A059NZ81</accession>
<dbReference type="InterPro" id="IPR016991">
    <property type="entry name" value="UCP032178"/>
</dbReference>
<dbReference type="InterPro" id="IPR007383">
    <property type="entry name" value="DUF445"/>
</dbReference>
<proteinExistence type="inferred from homology"/>
<dbReference type="PANTHER" id="PTHR35791">
    <property type="entry name" value="UPF0754 MEMBRANE PROTEIN YHEB"/>
    <property type="match status" value="1"/>
</dbReference>
<feature type="transmembrane region" description="Helical" evidence="6">
    <location>
        <begin position="355"/>
        <end position="377"/>
    </location>
</feature>
<keyword evidence="5 6" id="KW-0472">Membrane</keyword>
<dbReference type="PANTHER" id="PTHR35791:SF1">
    <property type="entry name" value="UPF0754 MEMBRANE PROTEIN YHEB"/>
    <property type="match status" value="1"/>
</dbReference>
<organism evidence="7 8">
    <name type="scientific">Halobacillus karajensis</name>
    <dbReference type="NCBI Taxonomy" id="195088"/>
    <lineage>
        <taxon>Bacteria</taxon>
        <taxon>Bacillati</taxon>
        <taxon>Bacillota</taxon>
        <taxon>Bacilli</taxon>
        <taxon>Bacillales</taxon>
        <taxon>Bacillaceae</taxon>
        <taxon>Halobacillus</taxon>
    </lineage>
</organism>
<evidence type="ECO:0000256" key="2">
    <source>
        <dbReference type="ARBA" id="ARBA00008053"/>
    </source>
</evidence>
<keyword evidence="3 6" id="KW-0812">Transmembrane</keyword>
<gene>
    <name evidence="7" type="ORF">BN983_03110</name>
</gene>
<evidence type="ECO:0000313" key="8">
    <source>
        <dbReference type="Proteomes" id="UP000028868"/>
    </source>
</evidence>
<evidence type="ECO:0000256" key="6">
    <source>
        <dbReference type="SAM" id="Phobius"/>
    </source>
</evidence>
<name>A0A059NZ81_9BACI</name>
<keyword evidence="4 6" id="KW-1133">Transmembrane helix</keyword>
<dbReference type="GO" id="GO:0005886">
    <property type="term" value="C:plasma membrane"/>
    <property type="evidence" value="ECO:0007669"/>
    <property type="project" value="UniProtKB-SubCell"/>
</dbReference>
<protein>
    <submittedName>
        <fullName evidence="7">Membrane protein</fullName>
    </submittedName>
</protein>
<dbReference type="AlphaFoldDB" id="A0A059NZ81"/>
<dbReference type="RefSeq" id="WP_035510049.1">
    <property type="nucleotide sequence ID" value="NZ_CCDH010000003.1"/>
</dbReference>
<dbReference type="Proteomes" id="UP000028868">
    <property type="component" value="Unassembled WGS sequence"/>
</dbReference>
<feature type="transmembrane region" description="Helical" evidence="6">
    <location>
        <begin position="6"/>
        <end position="30"/>
    </location>
</feature>
<sequence length="378" mass="43539">MNPIILIFLMIGIGALIGGLTNSLAIKMLFRPYRAIYIGRFRLPFTPGLIPKRQKELAQQLGKMVVNHLLTPEGIRRKLAHPAFQEQMISMAKDEVHSLLKKEETVKDVLETFQMEVTATTMKSHIAGWVEERYRMIMDDYRDYTIEYLMTQEMLEKANRGVDRAAIHIQESIENYFRSSEGKEKVASLIDHYLDNQGFLGNMISSFMGAEGLTERIYPLILKYVSDREMEEWLQTMLHTEKDKVLQQRVKWVEAQIGHDRLAAKLGDLVANALPVEKWLSKTVGEWTRPYQENILEHFVPRAVHQLSDLLSSKVESMMANMRLSEIVQEEVEAFQVERLEDMVLGISRREFKMITYLGALLGGMIGLLQAIIVLFFG</sequence>
<evidence type="ECO:0000256" key="5">
    <source>
        <dbReference type="ARBA" id="ARBA00023136"/>
    </source>
</evidence>
<evidence type="ECO:0000256" key="4">
    <source>
        <dbReference type="ARBA" id="ARBA00022989"/>
    </source>
</evidence>
<reference evidence="7 8" key="2">
    <citation type="submission" date="2014-05" db="EMBL/GenBank/DDBJ databases">
        <title>Draft genome sequence of Halobacillus karajensis HK-03.</title>
        <authorList>
            <person name="Khelaifia S."/>
            <person name="Croce O."/>
            <person name="Lagier J.C."/>
            <person name="Raoult D."/>
        </authorList>
    </citation>
    <scope>NUCLEOTIDE SEQUENCE [LARGE SCALE GENOMIC DNA]</scope>
    <source>
        <strain evidence="7 8">HD-03</strain>
    </source>
</reference>
<keyword evidence="8" id="KW-1185">Reference proteome</keyword>
<reference evidence="8" key="1">
    <citation type="submission" date="2014-03" db="EMBL/GenBank/DDBJ databases">
        <authorList>
            <person name="Urmite Genomes U."/>
        </authorList>
    </citation>
    <scope>NUCLEOTIDE SEQUENCE [LARGE SCALE GENOMIC DNA]</scope>
    <source>
        <strain evidence="8">HD-03</strain>
    </source>
</reference>
<evidence type="ECO:0000313" key="7">
    <source>
        <dbReference type="EMBL" id="CDQ24811.1"/>
    </source>
</evidence>
<evidence type="ECO:0000256" key="3">
    <source>
        <dbReference type="ARBA" id="ARBA00022692"/>
    </source>
</evidence>
<dbReference type="EMBL" id="CCDI010000004">
    <property type="protein sequence ID" value="CDQ24811.1"/>
    <property type="molecule type" value="Genomic_DNA"/>
</dbReference>
<comment type="subcellular location">
    <subcellularLocation>
        <location evidence="1">Cell membrane</location>
    </subcellularLocation>
</comment>
<comment type="similarity">
    <text evidence="2">Belongs to the UPF0754 family.</text>
</comment>
<comment type="caution">
    <text evidence="7">The sequence shown here is derived from an EMBL/GenBank/DDBJ whole genome shotgun (WGS) entry which is preliminary data.</text>
</comment>
<dbReference type="Pfam" id="PF04286">
    <property type="entry name" value="DUF445"/>
    <property type="match status" value="1"/>
</dbReference>
<evidence type="ECO:0000256" key="1">
    <source>
        <dbReference type="ARBA" id="ARBA00004236"/>
    </source>
</evidence>